<dbReference type="Pfam" id="PF00535">
    <property type="entry name" value="Glycos_transf_2"/>
    <property type="match status" value="1"/>
</dbReference>
<dbReference type="Gene3D" id="3.40.50.2000">
    <property type="entry name" value="Glycogen Phosphorylase B"/>
    <property type="match status" value="1"/>
</dbReference>
<dbReference type="GO" id="GO:0016757">
    <property type="term" value="F:glycosyltransferase activity"/>
    <property type="evidence" value="ECO:0007669"/>
    <property type="project" value="UniProtKB-KW"/>
</dbReference>
<evidence type="ECO:0000313" key="6">
    <source>
        <dbReference type="Proteomes" id="UP000199352"/>
    </source>
</evidence>
<dbReference type="RefSeq" id="WP_089961337.1">
    <property type="nucleotide sequence ID" value="NZ_FOFR01000031.1"/>
</dbReference>
<dbReference type="PANTHER" id="PTHR43685:SF5">
    <property type="entry name" value="GLYCOSYLTRANSFERASE EPSE-RELATED"/>
    <property type="match status" value="1"/>
</dbReference>
<dbReference type="InterPro" id="IPR050834">
    <property type="entry name" value="Glycosyltransf_2"/>
</dbReference>
<protein>
    <submittedName>
        <fullName evidence="5">Glycosyl transferase family 2</fullName>
    </submittedName>
</protein>
<comment type="similarity">
    <text evidence="1">Belongs to the glycosyltransferase 2 family.</text>
</comment>
<proteinExistence type="inferred from homology"/>
<dbReference type="InterPro" id="IPR029044">
    <property type="entry name" value="Nucleotide-diphossugar_trans"/>
</dbReference>
<dbReference type="CDD" id="cd00761">
    <property type="entry name" value="Glyco_tranf_GTA_type"/>
    <property type="match status" value="1"/>
</dbReference>
<organism evidence="5 6">
    <name type="scientific">Lentzea xinjiangensis</name>
    <dbReference type="NCBI Taxonomy" id="402600"/>
    <lineage>
        <taxon>Bacteria</taxon>
        <taxon>Bacillati</taxon>
        <taxon>Actinomycetota</taxon>
        <taxon>Actinomycetes</taxon>
        <taxon>Pseudonocardiales</taxon>
        <taxon>Pseudonocardiaceae</taxon>
        <taxon>Lentzea</taxon>
    </lineage>
</organism>
<evidence type="ECO:0000313" key="5">
    <source>
        <dbReference type="EMBL" id="SES30481.1"/>
    </source>
</evidence>
<dbReference type="Gene3D" id="3.90.550.10">
    <property type="entry name" value="Spore Coat Polysaccharide Biosynthesis Protein SpsA, Chain A"/>
    <property type="match status" value="1"/>
</dbReference>
<evidence type="ECO:0000256" key="3">
    <source>
        <dbReference type="ARBA" id="ARBA00022679"/>
    </source>
</evidence>
<sequence>MSREDAAARAAPRPAKVSVLMPTYRQAHFLPRAVGSLLDQTFQDWELIVVDDGSPDDTADVVAQWDDPRIKYHRLDRNEGLGFALGFALRAAVGAYVAYLPSDDHYDPHHLANAVAMLDGEPDCYACYGGLRWWTTNASKPFRVRVTSASLRGDDVVGAEEQALLDLTEPLLSDDVRNGNVFALVQVVHRRDHEAAVTWPTRSEIVSDGLERDYWREFARRGARFRYTGEVSCEWGDHPDQRHKIIGGRGAVHPTDPTGRGFGLARYRQFYGIESGLALNWRAGFWGLPHDQRKRYGPLHATGSRRPAVAADEPLRILVVGELGFNPERILALVEAGHSVRGSWITRTQAWQTVGPLPFPGVEDIPFDGDWTRRVREYAPHFIYALLNWQALSTIGRVLDEVPDIPMVFHFKEGPHLVAEMGLWPVMVKVLRHSAGVVFINQECREFFERSTKGCVDADRVLILDGDLPKANWMTDDWSPKLSALDGEPHTVCVGRIRVEGRNFLEPMPVLEKAGVHVHVYGETYQKWSRDWIETGRGSRFLHLHPNVEPVDWVRELSKYDAAWPHVHESSNEGDLRRAHWDDLNLPARLGTYAVAGLPWIVRNNSGHRVAVQSLAERHGLGVVFDDIDDLAERLWDTTGMDGLTERARAARPQFSFDDQLPVLINFCRRVVEMGPR</sequence>
<gene>
    <name evidence="5" type="ORF">SAMN05216188_13180</name>
</gene>
<evidence type="ECO:0000256" key="2">
    <source>
        <dbReference type="ARBA" id="ARBA00022676"/>
    </source>
</evidence>
<reference evidence="6" key="1">
    <citation type="submission" date="2016-10" db="EMBL/GenBank/DDBJ databases">
        <authorList>
            <person name="Varghese N."/>
            <person name="Submissions S."/>
        </authorList>
    </citation>
    <scope>NUCLEOTIDE SEQUENCE [LARGE SCALE GENOMIC DNA]</scope>
    <source>
        <strain evidence="6">CGMCC 4.3525</strain>
    </source>
</reference>
<evidence type="ECO:0000259" key="4">
    <source>
        <dbReference type="Pfam" id="PF00535"/>
    </source>
</evidence>
<keyword evidence="6" id="KW-1185">Reference proteome</keyword>
<feature type="domain" description="Glycosyltransferase 2-like" evidence="4">
    <location>
        <begin position="18"/>
        <end position="125"/>
    </location>
</feature>
<dbReference type="PANTHER" id="PTHR43685">
    <property type="entry name" value="GLYCOSYLTRANSFERASE"/>
    <property type="match status" value="1"/>
</dbReference>
<name>A0A1H9W9M0_9PSEU</name>
<evidence type="ECO:0000256" key="1">
    <source>
        <dbReference type="ARBA" id="ARBA00006739"/>
    </source>
</evidence>
<dbReference type="STRING" id="402600.SAMN05216188_13180"/>
<accession>A0A1H9W9M0</accession>
<keyword evidence="2" id="KW-0328">Glycosyltransferase</keyword>
<dbReference type="OrthoDB" id="3177103at2"/>
<dbReference type="SUPFAM" id="SSF53448">
    <property type="entry name" value="Nucleotide-diphospho-sugar transferases"/>
    <property type="match status" value="1"/>
</dbReference>
<dbReference type="AlphaFoldDB" id="A0A1H9W9M0"/>
<dbReference type="InterPro" id="IPR001173">
    <property type="entry name" value="Glyco_trans_2-like"/>
</dbReference>
<dbReference type="EMBL" id="FOFR01000031">
    <property type="protein sequence ID" value="SES30481.1"/>
    <property type="molecule type" value="Genomic_DNA"/>
</dbReference>
<keyword evidence="3 5" id="KW-0808">Transferase</keyword>
<dbReference type="Proteomes" id="UP000199352">
    <property type="component" value="Unassembled WGS sequence"/>
</dbReference>